<dbReference type="Proteomes" id="UP000093281">
    <property type="component" value="Unassembled WGS sequence"/>
</dbReference>
<dbReference type="PATRIC" id="fig|544718.51.peg.765"/>
<feature type="domain" description="Helicase ATP-binding" evidence="6">
    <location>
        <begin position="381"/>
        <end position="528"/>
    </location>
</feature>
<evidence type="ECO:0000256" key="3">
    <source>
        <dbReference type="ARBA" id="ARBA00022806"/>
    </source>
</evidence>
<dbReference type="Pfam" id="PF00271">
    <property type="entry name" value="Helicase_C"/>
    <property type="match status" value="1"/>
</dbReference>
<dbReference type="Pfam" id="PF22548">
    <property type="entry name" value="AEP-TOTE"/>
    <property type="match status" value="1"/>
</dbReference>
<dbReference type="RefSeq" id="WP_066185754.1">
    <property type="nucleotide sequence ID" value="NZ_LCUJ01000002.1"/>
</dbReference>
<dbReference type="SUPFAM" id="SSF52540">
    <property type="entry name" value="P-loop containing nucleoside triphosphate hydrolases"/>
    <property type="match status" value="1"/>
</dbReference>
<dbReference type="CDD" id="cd17926">
    <property type="entry name" value="DEXHc_RE"/>
    <property type="match status" value="1"/>
</dbReference>
<dbReference type="CDD" id="cd18785">
    <property type="entry name" value="SF2_C"/>
    <property type="match status" value="1"/>
</dbReference>
<dbReference type="InterPro" id="IPR006935">
    <property type="entry name" value="Helicase/UvrB_N"/>
</dbReference>
<dbReference type="InterPro" id="IPR001650">
    <property type="entry name" value="Helicase_C-like"/>
</dbReference>
<dbReference type="OrthoDB" id="9804086at2"/>
<dbReference type="InterPro" id="IPR054347">
    <property type="entry name" value="TOTE_primase"/>
</dbReference>
<evidence type="ECO:0000256" key="2">
    <source>
        <dbReference type="ARBA" id="ARBA00022801"/>
    </source>
</evidence>
<dbReference type="EMBL" id="LCUJ01000002">
    <property type="protein sequence ID" value="OCL99734.1"/>
    <property type="molecule type" value="Genomic_DNA"/>
</dbReference>
<dbReference type="STRING" id="544718.AAX25_00301"/>
<sequence>MKQNIKIEQELKELYLEKERVEARIEELEKSLKDNQNIVERKLSKNERIELFRELFVARENIYLKRWKSKDNKRAGFSPVSTTFMGEDYLPLTNKELEEHLRGNIFLASYLINKNQECSYVVLELNSEEIFKLQGTLKELNIEAQYSLSSYNSIFAWIFFEEKINSKISYSFLYFLQKKANISAKIYPNSEFSSNERLGSYIELPLQLLYRNKNRTVFFDIDTKKTYEDQWKYLINIKKVPKQVVYSFAEVISTRNVEKSLKSIEFPINEFQIELESGIKFNITNFSKSFISKLKSFATFLNPQIKLLTNLRKPLYNTPKYLKGYEESANFITLPRGLKENLIEYFNENALDFKIDDKRVFNKIEVKELLYTLRPEQDDAIREILKYDSSICVAPPGFGKTLIGAKIFEQRAVKTLIIVNKNMLLEQWISRFVDYFGYSKKDIGYLGKGQNKLNTNLDVATMQSLNNNSELIENYTQVIVDECHHIPALTFEQIIKNFKGRYILGLSATPNRKDELDPILYQQLGQISYEYKKPRTHTNRLKIVRTNFTSNLDNYASIVNELILDEDRNKEIISAIKENKDRKILLLSDRIEHINILEKFLEEEQLEFVSVHGSQNKKEQVENMQKVKSSSLILATSSFFGEGIDFPHLNTILFATPISYYGRLIQYLGRIGRGNQECLAIDFLDSKNAMLNSSYKKRVEGYKQMHYK</sequence>
<proteinExistence type="predicted"/>
<dbReference type="InterPro" id="IPR027417">
    <property type="entry name" value="P-loop_NTPase"/>
</dbReference>
<dbReference type="AlphaFoldDB" id="A0A1C0B818"/>
<dbReference type="PANTHER" id="PTHR11274:SF0">
    <property type="entry name" value="GENERAL TRANSCRIPTION AND DNA REPAIR FACTOR IIH HELICASE SUBUNIT XPB"/>
    <property type="match status" value="1"/>
</dbReference>
<evidence type="ECO:0000259" key="6">
    <source>
        <dbReference type="PROSITE" id="PS51192"/>
    </source>
</evidence>
<accession>A0A1C0B818</accession>
<keyword evidence="5" id="KW-0175">Coiled coil</keyword>
<dbReference type="SMART" id="SM00490">
    <property type="entry name" value="HELICc"/>
    <property type="match status" value="1"/>
</dbReference>
<feature type="domain" description="Helicase C-terminal" evidence="7">
    <location>
        <begin position="568"/>
        <end position="708"/>
    </location>
</feature>
<gene>
    <name evidence="8" type="primary">srmB</name>
    <name evidence="8" type="ORF">AAX29_00784</name>
</gene>
<evidence type="ECO:0000256" key="5">
    <source>
        <dbReference type="SAM" id="Coils"/>
    </source>
</evidence>
<evidence type="ECO:0000313" key="8">
    <source>
        <dbReference type="EMBL" id="OCL99734.1"/>
    </source>
</evidence>
<dbReference type="PROSITE" id="PS51194">
    <property type="entry name" value="HELICASE_CTER"/>
    <property type="match status" value="1"/>
</dbReference>
<keyword evidence="2 8" id="KW-0378">Hydrolase</keyword>
<protein>
    <submittedName>
        <fullName evidence="8">ATP-dependent RNA helicase SrmB</fullName>
        <ecNumber evidence="8">3.6.4.13</ecNumber>
    </submittedName>
</protein>
<dbReference type="Gene3D" id="3.40.50.300">
    <property type="entry name" value="P-loop containing nucleotide triphosphate hydrolases"/>
    <property type="match status" value="2"/>
</dbReference>
<dbReference type="PROSITE" id="PS51192">
    <property type="entry name" value="HELICASE_ATP_BIND_1"/>
    <property type="match status" value="1"/>
</dbReference>
<keyword evidence="3 8" id="KW-0347">Helicase</keyword>
<dbReference type="InterPro" id="IPR014001">
    <property type="entry name" value="Helicase_ATP-bd"/>
</dbReference>
<dbReference type="Pfam" id="PF04851">
    <property type="entry name" value="ResIII"/>
    <property type="match status" value="1"/>
</dbReference>
<keyword evidence="1" id="KW-0547">Nucleotide-binding</keyword>
<evidence type="ECO:0000256" key="1">
    <source>
        <dbReference type="ARBA" id="ARBA00022741"/>
    </source>
</evidence>
<evidence type="ECO:0000256" key="4">
    <source>
        <dbReference type="ARBA" id="ARBA00022840"/>
    </source>
</evidence>
<dbReference type="GO" id="GO:0003677">
    <property type="term" value="F:DNA binding"/>
    <property type="evidence" value="ECO:0007669"/>
    <property type="project" value="InterPro"/>
</dbReference>
<evidence type="ECO:0000259" key="7">
    <source>
        <dbReference type="PROSITE" id="PS51194"/>
    </source>
</evidence>
<evidence type="ECO:0000313" key="9">
    <source>
        <dbReference type="Proteomes" id="UP000093281"/>
    </source>
</evidence>
<comment type="caution">
    <text evidence="8">The sequence shown here is derived from an EMBL/GenBank/DDBJ whole genome shotgun (WGS) entry which is preliminary data.</text>
</comment>
<name>A0A1C0B818_9BACT</name>
<organism evidence="8 9">
    <name type="scientific">Aliarcobacter thereius</name>
    <dbReference type="NCBI Taxonomy" id="544718"/>
    <lineage>
        <taxon>Bacteria</taxon>
        <taxon>Pseudomonadati</taxon>
        <taxon>Campylobacterota</taxon>
        <taxon>Epsilonproteobacteria</taxon>
        <taxon>Campylobacterales</taxon>
        <taxon>Arcobacteraceae</taxon>
        <taxon>Aliarcobacter</taxon>
    </lineage>
</organism>
<dbReference type="GO" id="GO:0016787">
    <property type="term" value="F:hydrolase activity"/>
    <property type="evidence" value="ECO:0007669"/>
    <property type="project" value="UniProtKB-KW"/>
</dbReference>
<dbReference type="SMART" id="SM00487">
    <property type="entry name" value="DEXDc"/>
    <property type="match status" value="1"/>
</dbReference>
<dbReference type="InterPro" id="IPR050615">
    <property type="entry name" value="ATP-dep_DNA_Helicase"/>
</dbReference>
<dbReference type="GO" id="GO:0005524">
    <property type="term" value="F:ATP binding"/>
    <property type="evidence" value="ECO:0007669"/>
    <property type="project" value="UniProtKB-KW"/>
</dbReference>
<dbReference type="EC" id="3.6.4.13" evidence="8"/>
<dbReference type="GO" id="GO:0003724">
    <property type="term" value="F:RNA helicase activity"/>
    <property type="evidence" value="ECO:0007669"/>
    <property type="project" value="UniProtKB-EC"/>
</dbReference>
<keyword evidence="4" id="KW-0067">ATP-binding</keyword>
<dbReference type="PANTHER" id="PTHR11274">
    <property type="entry name" value="RAD25/XP-B DNA REPAIR HELICASE"/>
    <property type="match status" value="1"/>
</dbReference>
<reference evidence="9" key="1">
    <citation type="submission" date="2015-05" db="EMBL/GenBank/DDBJ databases">
        <authorList>
            <person name="Rovetto F."/>
            <person name="Cocolin L."/>
            <person name="Illeghems K."/>
            <person name="Van Nieuwerburgh F."/>
            <person name="Houf K."/>
        </authorList>
    </citation>
    <scope>NUCLEOTIDE SEQUENCE [LARGE SCALE GENOMIC DNA]</scope>
    <source>
        <strain evidence="9">DU22</strain>
    </source>
</reference>
<feature type="coiled-coil region" evidence="5">
    <location>
        <begin position="4"/>
        <end position="45"/>
    </location>
</feature>